<dbReference type="Gene3D" id="3.40.50.10770">
    <property type="entry name" value="Hypothetical protein VC1899 like domain (Restriction endonuclease-like)"/>
    <property type="match status" value="1"/>
</dbReference>
<dbReference type="RefSeq" id="WP_120319534.1">
    <property type="nucleotide sequence ID" value="NZ_BONH01000005.1"/>
</dbReference>
<name>A0A8J3KIK8_9ACTN</name>
<dbReference type="InterPro" id="IPR011335">
    <property type="entry name" value="Restrct_endonuc-II-like"/>
</dbReference>
<dbReference type="AlphaFoldDB" id="A0A8J3KIK8"/>
<dbReference type="EMBL" id="BONH01000005">
    <property type="protein sequence ID" value="GIF96574.1"/>
    <property type="molecule type" value="Genomic_DNA"/>
</dbReference>
<dbReference type="Proteomes" id="UP000659904">
    <property type="component" value="Unassembled WGS sequence"/>
</dbReference>
<protein>
    <submittedName>
        <fullName evidence="1">CRISPR-associated protein</fullName>
    </submittedName>
</protein>
<dbReference type="Pfam" id="PF09670">
    <property type="entry name" value="Cas_Cas02710"/>
    <property type="match status" value="1"/>
</dbReference>
<reference evidence="1 2" key="1">
    <citation type="submission" date="2021-01" db="EMBL/GenBank/DDBJ databases">
        <title>Whole genome shotgun sequence of Catellatospora citrea NBRC 14495.</title>
        <authorList>
            <person name="Komaki H."/>
            <person name="Tamura T."/>
        </authorList>
    </citation>
    <scope>NUCLEOTIDE SEQUENCE [LARGE SCALE GENOMIC DNA]</scope>
    <source>
        <strain evidence="1 2">NBRC 14495</strain>
    </source>
</reference>
<proteinExistence type="predicted"/>
<organism evidence="1 2">
    <name type="scientific">Catellatospora citrea</name>
    <dbReference type="NCBI Taxonomy" id="53366"/>
    <lineage>
        <taxon>Bacteria</taxon>
        <taxon>Bacillati</taxon>
        <taxon>Actinomycetota</taxon>
        <taxon>Actinomycetes</taxon>
        <taxon>Micromonosporales</taxon>
        <taxon>Micromonosporaceae</taxon>
        <taxon>Catellatospora</taxon>
    </lineage>
</organism>
<keyword evidence="2" id="KW-1185">Reference proteome</keyword>
<sequence>METLDLKLQRMRRIFRGEEAFGAGTAAEQSQRFRIAEIYEDAVDQARRNSEDVERPPVDLLISLSGFSPETTLLAYELIKPKQLLIIYSESTKASLDVIWAKLAGRVAFSDVSTIPCDPADPVSIYHAVSKAVLPARRSGEPRSTMIDITGGKKAMSAGAALAAAQLDLPMCYIDSTYDREMRQALPGSEKLRVLANPTKLFGDRDMDSAMAMFAAGDYSGANRQFAELSASVSEPARARFLRDLSALYKAWCDLDVGGLPDLISAVRGQVRDGRAGIDVEMRYMLNEQLAFAEELAQRTGSALLLNFFLLGEHYFALGRYDFAALLFYRTIEKAFQERLTGRYELKLDEPDFALLNEAAPRLLEDYIGKTKEVYGESAASLPRKIALMDAMIILVVCRDPLLSKLGWKSAREVRSMRGVVESRNRSILAHGTESVTKKDCENLRSRATAVMRTYWALHDESVNFDERVSTLRFASEV</sequence>
<evidence type="ECO:0000313" key="2">
    <source>
        <dbReference type="Proteomes" id="UP000659904"/>
    </source>
</evidence>
<gene>
    <name evidence="1" type="ORF">Cci01nite_16680</name>
</gene>
<evidence type="ECO:0000313" key="1">
    <source>
        <dbReference type="EMBL" id="GIF96574.1"/>
    </source>
</evidence>
<dbReference type="SUPFAM" id="SSF52980">
    <property type="entry name" value="Restriction endonuclease-like"/>
    <property type="match status" value="1"/>
</dbReference>
<comment type="caution">
    <text evidence="1">The sequence shown here is derived from an EMBL/GenBank/DDBJ whole genome shotgun (WGS) entry which is preliminary data.</text>
</comment>
<accession>A0A8J3KIK8</accession>